<dbReference type="EMBL" id="KI669459">
    <property type="protein sequence ID" value="OCF61762.1"/>
    <property type="molecule type" value="Genomic_DNA"/>
</dbReference>
<reference evidence="3" key="2">
    <citation type="submission" date="2013-12" db="EMBL/GenBank/DDBJ databases">
        <title>Evolution of pathogenesis and genome organization in the Tremellales.</title>
        <authorList>
            <person name="Cuomo C."/>
            <person name="Litvintseva A."/>
            <person name="Heitman J."/>
            <person name="Chen Y."/>
            <person name="Sun S."/>
            <person name="Springer D."/>
            <person name="Dromer F."/>
            <person name="Young S."/>
            <person name="Zeng Q."/>
            <person name="Chapman S."/>
            <person name="Gujja S."/>
            <person name="Saif S."/>
            <person name="Birren B."/>
        </authorList>
    </citation>
    <scope>NUCLEOTIDE SEQUENCE [LARGE SCALE GENOMIC DNA]</scope>
    <source>
        <strain evidence="3">CBS 10435</strain>
    </source>
</reference>
<feature type="region of interest" description="Disordered" evidence="1">
    <location>
        <begin position="292"/>
        <end position="380"/>
    </location>
</feature>
<feature type="compositionally biased region" description="Polar residues" evidence="1">
    <location>
        <begin position="1"/>
        <end position="12"/>
    </location>
</feature>
<protein>
    <submittedName>
        <fullName evidence="2">Uncharacterized protein</fullName>
    </submittedName>
</protein>
<dbReference type="Proteomes" id="UP000092583">
    <property type="component" value="Unassembled WGS sequence"/>
</dbReference>
<feature type="region of interest" description="Disordered" evidence="1">
    <location>
        <begin position="247"/>
        <end position="278"/>
    </location>
</feature>
<evidence type="ECO:0000256" key="1">
    <source>
        <dbReference type="SAM" id="MobiDB-lite"/>
    </source>
</evidence>
<feature type="compositionally biased region" description="Low complexity" evidence="1">
    <location>
        <begin position="625"/>
        <end position="637"/>
    </location>
</feature>
<feature type="region of interest" description="Disordered" evidence="1">
    <location>
        <begin position="1"/>
        <end position="111"/>
    </location>
</feature>
<feature type="compositionally biased region" description="Basic and acidic residues" evidence="1">
    <location>
        <begin position="906"/>
        <end position="916"/>
    </location>
</feature>
<sequence length="1050" mass="114148">MSLPHNGSTAPAITSPDLAWPSRPVARPSPLSTPTLSAESAEYLHSPSSSSRQASSSSTAPTTLSRSGSLKGKEKALDLQLRIHSHNTEEQEEREEKERNYGPPKKPLPPHQLGRIAQSFGIIMPNLPQSQTHSAHETRIPTSPLSTSAISPTLPSASYRGRLSPLPFQSPIQSTPFLLSVIPPLSLLPPNKDNSSEEIHRRNKKWRRGRLIPLQPTLGSMLVCIAREYGLPSTIGIGVYLVLPNQPTRKGGTNGSSSSSDESNYDDDEGSTGPKISSATWSTLFSPHLIQLAQGGGGGMNSRSSTPSQTPLKNNVYSNDIVDPESGFPPSPISTSKINPSRNHISRIRRSKSTEPPELVHSHSSNLSTSTSSFSANLPPTPASLGDTSFATTISSTASPMVTPIVGTIEFDVDLDEAKWFENYHQRKSGRHSKHKRSLTSESGMKELNLVNKVSDVRPRFLKELNPNTPQINHQDDHGSQESREKNVVEVDDDLLKPHPEQNDLLASPIDLSDQSTRLKVQEILDKRGSGVVMAEQLDDLEKMMRQLSPREIRITSPRLLTPRMAAKVANLTLPAVPKRGTSKTAPTSSPLAGDFSNGNSDSEEKSQPNSARSNGTFGSAIHLQQQQQATSQLQVEQVEDNDNDTEETTLDRPVWPAVKHGSPGSPTIHEYFSRPSFPQRQQQVRNASSPASIPVAISDETLKRMKENEESQIEQSKISSQSQERIPRRPARPPSPKLESMHQRTLSHTLSPELVDFLNKSPPPATGRQDTTPEEKRRNRSGSMSLKGLRNQMSSKNLSQMWKSGETSSTATSPPLPNEQKETIGLFKGGLPTSNGDEGHFGFNRDQAHSALGGGMRSVSSPTNPTTDFGAVSQTHDESSLPSAGSGSGKGKFASRIWGFRHHSDKHDKDKDRSSKMSSKRNPSIDGAGSIKISEPIAASFIHKESFDIPPNNSSIVQQQQQQQQAGLGHGRFPSHSYAHAIPTSPNPSANPASPRSMKRKPVPGTTTEDGDSTMMIKNSMSLSSMNTFVLEDAPKGRKMMGLGMGQAQ</sequence>
<feature type="region of interest" description="Disordered" evidence="1">
    <location>
        <begin position="464"/>
        <end position="487"/>
    </location>
</feature>
<feature type="compositionally biased region" description="Polar residues" evidence="1">
    <location>
        <begin position="859"/>
        <end position="868"/>
    </location>
</feature>
<feature type="compositionally biased region" description="Polar residues" evidence="1">
    <location>
        <begin position="333"/>
        <end position="343"/>
    </location>
</feature>
<feature type="region of interest" description="Disordered" evidence="1">
    <location>
        <begin position="950"/>
        <end position="1019"/>
    </location>
</feature>
<name>A0A1B9J1V5_9TREE</name>
<feature type="compositionally biased region" description="Basic and acidic residues" evidence="1">
    <location>
        <begin position="86"/>
        <end position="100"/>
    </location>
</feature>
<feature type="compositionally biased region" description="Polar residues" evidence="1">
    <location>
        <begin position="583"/>
        <end position="601"/>
    </location>
</feature>
<gene>
    <name evidence="2" type="ORF">L486_01423</name>
</gene>
<evidence type="ECO:0000313" key="3">
    <source>
        <dbReference type="Proteomes" id="UP000092583"/>
    </source>
</evidence>
<accession>A0A1B9J1V5</accession>
<evidence type="ECO:0000313" key="2">
    <source>
        <dbReference type="EMBL" id="OCF61762.1"/>
    </source>
</evidence>
<feature type="compositionally biased region" description="Low complexity" evidence="1">
    <location>
        <begin position="714"/>
        <end position="725"/>
    </location>
</feature>
<feature type="compositionally biased region" description="Acidic residues" evidence="1">
    <location>
        <begin position="638"/>
        <end position="649"/>
    </location>
</feature>
<feature type="compositionally biased region" description="Basic and acidic residues" evidence="1">
    <location>
        <begin position="474"/>
        <end position="487"/>
    </location>
</feature>
<feature type="compositionally biased region" description="Basic and acidic residues" evidence="1">
    <location>
        <begin position="352"/>
        <end position="361"/>
    </location>
</feature>
<feature type="compositionally biased region" description="Low complexity" evidence="1">
    <location>
        <begin position="688"/>
        <end position="698"/>
    </location>
</feature>
<feature type="compositionally biased region" description="Low complexity" evidence="1">
    <location>
        <begin position="362"/>
        <end position="378"/>
    </location>
</feature>
<dbReference type="AlphaFoldDB" id="A0A1B9J1V5"/>
<feature type="compositionally biased region" description="Low complexity" evidence="1">
    <location>
        <begin position="881"/>
        <end position="896"/>
    </location>
</feature>
<feature type="compositionally biased region" description="Polar residues" evidence="1">
    <location>
        <begin position="301"/>
        <end position="318"/>
    </location>
</feature>
<proteinExistence type="predicted"/>
<feature type="region of interest" description="Disordered" evidence="1">
    <location>
        <begin position="578"/>
        <end position="670"/>
    </location>
</feature>
<feature type="region of interest" description="Disordered" evidence="1">
    <location>
        <begin position="707"/>
        <end position="932"/>
    </location>
</feature>
<organism evidence="2 3">
    <name type="scientific">Kwoniella mangroviensis CBS 10435</name>
    <dbReference type="NCBI Taxonomy" id="1331196"/>
    <lineage>
        <taxon>Eukaryota</taxon>
        <taxon>Fungi</taxon>
        <taxon>Dikarya</taxon>
        <taxon>Basidiomycota</taxon>
        <taxon>Agaricomycotina</taxon>
        <taxon>Tremellomycetes</taxon>
        <taxon>Tremellales</taxon>
        <taxon>Cryptococcaceae</taxon>
        <taxon>Kwoniella</taxon>
    </lineage>
</organism>
<dbReference type="OrthoDB" id="2526154at2759"/>
<feature type="compositionally biased region" description="Low complexity" evidence="1">
    <location>
        <begin position="988"/>
        <end position="997"/>
    </location>
</feature>
<reference evidence="2 3" key="1">
    <citation type="submission" date="2013-07" db="EMBL/GenBank/DDBJ databases">
        <title>The Genome Sequence of Kwoniella mangroviensis CBS10435.</title>
        <authorList>
            <consortium name="The Broad Institute Genome Sequencing Platform"/>
            <person name="Cuomo C."/>
            <person name="Litvintseva A."/>
            <person name="Chen Y."/>
            <person name="Heitman J."/>
            <person name="Sun S."/>
            <person name="Springer D."/>
            <person name="Dromer F."/>
            <person name="Young S.K."/>
            <person name="Zeng Q."/>
            <person name="Gargeya S."/>
            <person name="Fitzgerald M."/>
            <person name="Abouelleil A."/>
            <person name="Alvarado L."/>
            <person name="Berlin A.M."/>
            <person name="Chapman S.B."/>
            <person name="Dewar J."/>
            <person name="Goldberg J."/>
            <person name="Griggs A."/>
            <person name="Gujja S."/>
            <person name="Hansen M."/>
            <person name="Howarth C."/>
            <person name="Imamovic A."/>
            <person name="Larimer J."/>
            <person name="McCowan C."/>
            <person name="Murphy C."/>
            <person name="Pearson M."/>
            <person name="Priest M."/>
            <person name="Roberts A."/>
            <person name="Saif S."/>
            <person name="Shea T."/>
            <person name="Sykes S."/>
            <person name="Wortman J."/>
            <person name="Nusbaum C."/>
            <person name="Birren B."/>
        </authorList>
    </citation>
    <scope>NUCLEOTIDE SEQUENCE [LARGE SCALE GENOMIC DNA]</scope>
    <source>
        <strain evidence="2 3">CBS 10435</strain>
    </source>
</reference>
<keyword evidence="3" id="KW-1185">Reference proteome</keyword>
<feature type="compositionally biased region" description="Polar residues" evidence="1">
    <location>
        <begin position="792"/>
        <end position="814"/>
    </location>
</feature>
<feature type="region of interest" description="Disordered" evidence="1">
    <location>
        <begin position="679"/>
        <end position="698"/>
    </location>
</feature>
<feature type="compositionally biased region" description="Low complexity" evidence="1">
    <location>
        <begin position="46"/>
        <end position="67"/>
    </location>
</feature>
<feature type="compositionally biased region" description="Polar residues" evidence="1">
    <location>
        <begin position="608"/>
        <end position="618"/>
    </location>
</feature>